<evidence type="ECO:0008006" key="4">
    <source>
        <dbReference type="Google" id="ProtNLM"/>
    </source>
</evidence>
<organism evidence="2 3">
    <name type="scientific">Bacillus cereus</name>
    <dbReference type="NCBI Taxonomy" id="1396"/>
    <lineage>
        <taxon>Bacteria</taxon>
        <taxon>Bacillati</taxon>
        <taxon>Bacillota</taxon>
        <taxon>Bacilli</taxon>
        <taxon>Bacillales</taxon>
        <taxon>Bacillaceae</taxon>
        <taxon>Bacillus</taxon>
        <taxon>Bacillus cereus group</taxon>
    </lineage>
</organism>
<dbReference type="PROSITE" id="PS51257">
    <property type="entry name" value="PROKAR_LIPOPROTEIN"/>
    <property type="match status" value="1"/>
</dbReference>
<evidence type="ECO:0000313" key="3">
    <source>
        <dbReference type="Proteomes" id="UP000308444"/>
    </source>
</evidence>
<comment type="caution">
    <text evidence="2">The sequence shown here is derived from an EMBL/GenBank/DDBJ whole genome shotgun (WGS) entry which is preliminary data.</text>
</comment>
<sequence>MKKMIAICLLTTMSFSTLVGCDVKGSNAVQESKIKKATYKDFTYDVNPETFTLTVEHEGVKEQASQPLPKMKVSNVKKEKDRTSWEYPDQKVKIKLEKKKDHLNIEVESTGAESFTWPKVEAENYTLPLWEGKQIPSNDENWKKFLKDDAYSFAESFSMKFFALNGSRYSIVYIAKNMFNNELKFHSDPNIGFDFTHEFPSINKNKTYGFQLYVTNNDAVSIAKLYKDDIARKG</sequence>
<proteinExistence type="predicted"/>
<reference evidence="2 3" key="1">
    <citation type="journal article" date="2019" name="Environ. Microbiol.">
        <title>An active ?-lactamase is a part of an orchestrated cell wall stress resistance network of Bacillus subtilis and related rhizosphere species.</title>
        <authorList>
            <person name="Bucher T."/>
            <person name="Keren-Paz A."/>
            <person name="Hausser J."/>
            <person name="Olender T."/>
            <person name="Cytryn E."/>
            <person name="Kolodkin-Gal I."/>
        </authorList>
    </citation>
    <scope>NUCLEOTIDE SEQUENCE [LARGE SCALE GENOMIC DNA]</scope>
    <source>
        <strain evidence="2 3">I32</strain>
    </source>
</reference>
<accession>A0A9X9A6B7</accession>
<protein>
    <recommendedName>
        <fullName evidence="4">Lipoprotein</fullName>
    </recommendedName>
</protein>
<evidence type="ECO:0000313" key="2">
    <source>
        <dbReference type="EMBL" id="TKI97153.1"/>
    </source>
</evidence>
<keyword evidence="1" id="KW-0732">Signal</keyword>
<feature type="chain" id="PRO_5040781784" description="Lipoprotein" evidence="1">
    <location>
        <begin position="20"/>
        <end position="234"/>
    </location>
</feature>
<dbReference type="AlphaFoldDB" id="A0A9X9A6B7"/>
<gene>
    <name evidence="2" type="ORF">FC695_25390</name>
</gene>
<name>A0A9X9A6B7_BACCE</name>
<feature type="non-terminal residue" evidence="2">
    <location>
        <position position="234"/>
    </location>
</feature>
<dbReference type="EMBL" id="SZOH01002067">
    <property type="protein sequence ID" value="TKI97153.1"/>
    <property type="molecule type" value="Genomic_DNA"/>
</dbReference>
<evidence type="ECO:0000256" key="1">
    <source>
        <dbReference type="SAM" id="SignalP"/>
    </source>
</evidence>
<dbReference type="Proteomes" id="UP000308444">
    <property type="component" value="Unassembled WGS sequence"/>
</dbReference>
<feature type="signal peptide" evidence="1">
    <location>
        <begin position="1"/>
        <end position="19"/>
    </location>
</feature>